<evidence type="ECO:0000313" key="1">
    <source>
        <dbReference type="EMBL" id="CAB1436643.1"/>
    </source>
</evidence>
<proteinExistence type="predicted"/>
<sequence length="243" mass="26003">MKYLLLDVVIGPRCSAKWSRVLYITCQVLYITCRVPYITCRVLYITWARGLLPLLIVEPGPVYHLSGPVYHLGTMTSSSPHIGAGSLEPGPVYHLGTMTSSSPHSGAGSCISPGYDDFLPLLIVEPGPVYHLSGPVYHLGTGTSSSPHSGAGSCISPWSRVPYITWARGLPPLLIVEPGPVYHLDTMTSSSPHMEPGPVYHLSGPVYHLDTMTSSSPHSGARSRISPVGSCISPGHDDFLLSS</sequence>
<dbReference type="Proteomes" id="UP001153269">
    <property type="component" value="Unassembled WGS sequence"/>
</dbReference>
<dbReference type="AlphaFoldDB" id="A0A9N7YTK6"/>
<protein>
    <submittedName>
        <fullName evidence="1">Uncharacterized protein</fullName>
    </submittedName>
</protein>
<dbReference type="EMBL" id="CADEAL010001914">
    <property type="protein sequence ID" value="CAB1436643.1"/>
    <property type="molecule type" value="Genomic_DNA"/>
</dbReference>
<comment type="caution">
    <text evidence="1">The sequence shown here is derived from an EMBL/GenBank/DDBJ whole genome shotgun (WGS) entry which is preliminary data.</text>
</comment>
<accession>A0A9N7YTK6</accession>
<name>A0A9N7YTK6_PLEPL</name>
<gene>
    <name evidence="1" type="ORF">PLEPLA_LOCUS24676</name>
</gene>
<organism evidence="1 2">
    <name type="scientific">Pleuronectes platessa</name>
    <name type="common">European plaice</name>
    <dbReference type="NCBI Taxonomy" id="8262"/>
    <lineage>
        <taxon>Eukaryota</taxon>
        <taxon>Metazoa</taxon>
        <taxon>Chordata</taxon>
        <taxon>Craniata</taxon>
        <taxon>Vertebrata</taxon>
        <taxon>Euteleostomi</taxon>
        <taxon>Actinopterygii</taxon>
        <taxon>Neopterygii</taxon>
        <taxon>Teleostei</taxon>
        <taxon>Neoteleostei</taxon>
        <taxon>Acanthomorphata</taxon>
        <taxon>Carangaria</taxon>
        <taxon>Pleuronectiformes</taxon>
        <taxon>Pleuronectoidei</taxon>
        <taxon>Pleuronectidae</taxon>
        <taxon>Pleuronectes</taxon>
    </lineage>
</organism>
<evidence type="ECO:0000313" key="2">
    <source>
        <dbReference type="Proteomes" id="UP001153269"/>
    </source>
</evidence>
<reference evidence="1" key="1">
    <citation type="submission" date="2020-03" db="EMBL/GenBank/DDBJ databases">
        <authorList>
            <person name="Weist P."/>
        </authorList>
    </citation>
    <scope>NUCLEOTIDE SEQUENCE</scope>
</reference>
<keyword evidence="2" id="KW-1185">Reference proteome</keyword>